<dbReference type="PANTHER" id="PTHR13604">
    <property type="entry name" value="DC12-RELATED"/>
    <property type="match status" value="1"/>
</dbReference>
<dbReference type="InterPro" id="IPR003738">
    <property type="entry name" value="SRAP"/>
</dbReference>
<dbReference type="GO" id="GO:0008233">
    <property type="term" value="F:peptidase activity"/>
    <property type="evidence" value="ECO:0007669"/>
    <property type="project" value="UniProtKB-KW"/>
</dbReference>
<name>A0A5D4MKW6_9BACI</name>
<evidence type="ECO:0000256" key="7">
    <source>
        <dbReference type="ARBA" id="ARBA00023239"/>
    </source>
</evidence>
<dbReference type="GO" id="GO:0006508">
    <property type="term" value="P:proteolysis"/>
    <property type="evidence" value="ECO:0007669"/>
    <property type="project" value="UniProtKB-KW"/>
</dbReference>
<evidence type="ECO:0000313" key="9">
    <source>
        <dbReference type="EMBL" id="TYS01636.1"/>
    </source>
</evidence>
<accession>A0A5D4MKW6</accession>
<keyword evidence="5" id="KW-0190">Covalent protein-DNA linkage</keyword>
<evidence type="ECO:0000256" key="5">
    <source>
        <dbReference type="ARBA" id="ARBA00023124"/>
    </source>
</evidence>
<dbReference type="EC" id="3.4.-.-" evidence="8"/>
<organism evidence="9 10">
    <name type="scientific">Rossellomorea vietnamensis</name>
    <dbReference type="NCBI Taxonomy" id="218284"/>
    <lineage>
        <taxon>Bacteria</taxon>
        <taxon>Bacillati</taxon>
        <taxon>Bacillota</taxon>
        <taxon>Bacilli</taxon>
        <taxon>Bacillales</taxon>
        <taxon>Bacillaceae</taxon>
        <taxon>Rossellomorea</taxon>
    </lineage>
</organism>
<dbReference type="InterPro" id="IPR036590">
    <property type="entry name" value="SRAP-like"/>
</dbReference>
<dbReference type="GO" id="GO:0016829">
    <property type="term" value="F:lyase activity"/>
    <property type="evidence" value="ECO:0007669"/>
    <property type="project" value="UniProtKB-KW"/>
</dbReference>
<proteinExistence type="inferred from homology"/>
<dbReference type="PANTHER" id="PTHR13604:SF0">
    <property type="entry name" value="ABASIC SITE PROCESSING PROTEIN HMCES"/>
    <property type="match status" value="1"/>
</dbReference>
<dbReference type="GO" id="GO:0106300">
    <property type="term" value="P:protein-DNA covalent cross-linking repair"/>
    <property type="evidence" value="ECO:0007669"/>
    <property type="project" value="InterPro"/>
</dbReference>
<dbReference type="Pfam" id="PF02586">
    <property type="entry name" value="SRAP"/>
    <property type="match status" value="1"/>
</dbReference>
<gene>
    <name evidence="9" type="ORF">FZC84_03050</name>
</gene>
<reference evidence="9 10" key="1">
    <citation type="submission" date="2019-08" db="EMBL/GenBank/DDBJ databases">
        <title>Bacillus genomes from the desert of Cuatro Cienegas, Coahuila.</title>
        <authorList>
            <person name="Olmedo-Alvarez G."/>
        </authorList>
    </citation>
    <scope>NUCLEOTIDE SEQUENCE [LARGE SCALE GENOMIC DNA]</scope>
    <source>
        <strain evidence="9 10">CH128b_4D</strain>
    </source>
</reference>
<comment type="caution">
    <text evidence="9">The sequence shown here is derived from an EMBL/GenBank/DDBJ whole genome shotgun (WGS) entry which is preliminary data.</text>
</comment>
<sequence>MCGRFTLTISYEELIEKFLIDELVDEWRPRFNVAPSQMVLSLIMGKGKRRGGPIQWGLIPSWVKDKKSWKPLINARSESLEEKSSFKHLLNRKRTAILADSFFEWERVDGKKQPYRFMMKDNEPFAFAGLWDKQEEGNSATVSSTIITTSANELVKPVHDRMPVILKGEESINKWISTGEYSFSEVKDLLAPFPAESMTKYKVSQEVNSTRNDFEACVNPLGNLS</sequence>
<dbReference type="RefSeq" id="WP_148952905.1">
    <property type="nucleotide sequence ID" value="NZ_VTEG01000001.1"/>
</dbReference>
<evidence type="ECO:0000256" key="6">
    <source>
        <dbReference type="ARBA" id="ARBA00023125"/>
    </source>
</evidence>
<dbReference type="Proteomes" id="UP000325182">
    <property type="component" value="Unassembled WGS sequence"/>
</dbReference>
<evidence type="ECO:0000256" key="1">
    <source>
        <dbReference type="ARBA" id="ARBA00008136"/>
    </source>
</evidence>
<keyword evidence="6" id="KW-0238">DNA-binding</keyword>
<dbReference type="AlphaFoldDB" id="A0A5D4MKW6"/>
<evidence type="ECO:0000313" key="10">
    <source>
        <dbReference type="Proteomes" id="UP000325182"/>
    </source>
</evidence>
<dbReference type="EMBL" id="VTEG01000001">
    <property type="protein sequence ID" value="TYS01636.1"/>
    <property type="molecule type" value="Genomic_DNA"/>
</dbReference>
<dbReference type="Gene3D" id="3.90.1680.10">
    <property type="entry name" value="SOS response associated peptidase-like"/>
    <property type="match status" value="1"/>
</dbReference>
<dbReference type="GO" id="GO:0003697">
    <property type="term" value="F:single-stranded DNA binding"/>
    <property type="evidence" value="ECO:0007669"/>
    <property type="project" value="InterPro"/>
</dbReference>
<keyword evidence="4 8" id="KW-0378">Hydrolase</keyword>
<protein>
    <recommendedName>
        <fullName evidence="8">Abasic site processing protein</fullName>
        <ecNumber evidence="8">3.4.-.-</ecNumber>
    </recommendedName>
</protein>
<comment type="similarity">
    <text evidence="1 8">Belongs to the SOS response-associated peptidase family.</text>
</comment>
<keyword evidence="3" id="KW-0227">DNA damage</keyword>
<dbReference type="SUPFAM" id="SSF143081">
    <property type="entry name" value="BB1717-like"/>
    <property type="match status" value="1"/>
</dbReference>
<evidence type="ECO:0000256" key="2">
    <source>
        <dbReference type="ARBA" id="ARBA00022670"/>
    </source>
</evidence>
<evidence type="ECO:0000256" key="4">
    <source>
        <dbReference type="ARBA" id="ARBA00022801"/>
    </source>
</evidence>
<evidence type="ECO:0000256" key="8">
    <source>
        <dbReference type="RuleBase" id="RU364100"/>
    </source>
</evidence>
<keyword evidence="7" id="KW-0456">Lyase</keyword>
<evidence type="ECO:0000256" key="3">
    <source>
        <dbReference type="ARBA" id="ARBA00022763"/>
    </source>
</evidence>
<keyword evidence="2 8" id="KW-0645">Protease</keyword>